<keyword evidence="3" id="KW-1185">Reference proteome</keyword>
<evidence type="ECO:0000313" key="2">
    <source>
        <dbReference type="EMBL" id="PRW45540.1"/>
    </source>
</evidence>
<evidence type="ECO:0000313" key="3">
    <source>
        <dbReference type="Proteomes" id="UP000239899"/>
    </source>
</evidence>
<proteinExistence type="predicted"/>
<feature type="region of interest" description="Disordered" evidence="1">
    <location>
        <begin position="108"/>
        <end position="206"/>
    </location>
</feature>
<dbReference type="AlphaFoldDB" id="A0A2P6TMI0"/>
<feature type="region of interest" description="Disordered" evidence="1">
    <location>
        <begin position="78"/>
        <end position="97"/>
    </location>
</feature>
<feature type="compositionally biased region" description="Low complexity" evidence="1">
    <location>
        <begin position="108"/>
        <end position="120"/>
    </location>
</feature>
<gene>
    <name evidence="2" type="ORF">C2E21_5954</name>
</gene>
<dbReference type="EMBL" id="LHPG02000011">
    <property type="protein sequence ID" value="PRW45540.1"/>
    <property type="molecule type" value="Genomic_DNA"/>
</dbReference>
<organism evidence="2 3">
    <name type="scientific">Chlorella sorokiniana</name>
    <name type="common">Freshwater green alga</name>
    <dbReference type="NCBI Taxonomy" id="3076"/>
    <lineage>
        <taxon>Eukaryota</taxon>
        <taxon>Viridiplantae</taxon>
        <taxon>Chlorophyta</taxon>
        <taxon>core chlorophytes</taxon>
        <taxon>Trebouxiophyceae</taxon>
        <taxon>Chlorellales</taxon>
        <taxon>Chlorellaceae</taxon>
        <taxon>Chlorella clade</taxon>
        <taxon>Chlorella</taxon>
    </lineage>
</organism>
<feature type="compositionally biased region" description="Low complexity" evidence="1">
    <location>
        <begin position="140"/>
        <end position="196"/>
    </location>
</feature>
<accession>A0A2P6TMI0</accession>
<comment type="caution">
    <text evidence="2">The sequence shown here is derived from an EMBL/GenBank/DDBJ whole genome shotgun (WGS) entry which is preliminary data.</text>
</comment>
<sequence length="277" mass="29748">MNRKWRTNPGAIDTVASYPAFRASIPPRDSEYDLSTATDLYAVYTVLHIESKQAELRWSPHGRFYYFLAQWWQASKAGEGPAAAPEGDEDPPPQIVPEGSEAALRLEAEAAAAKQQQQQQGRKRGKGADGSRQQPPQPAEPQQQQQQQQDGQQTPGSEQQADQQQAGEQAAQAAAPPAAAVEQQGAAAEAGAAGEAASEEPDQPRLRTQVVVPVSSAYGQLTPALLQRLFSVRGVQAQQLLLALVDSNGVVTRSCLYNYIQAPLEGPGTANLELLDD</sequence>
<dbReference type="OrthoDB" id="513843at2759"/>
<protein>
    <submittedName>
        <fullName evidence="2">Uncharacterized protein</fullName>
    </submittedName>
</protein>
<name>A0A2P6TMI0_CHLSO</name>
<dbReference type="Proteomes" id="UP000239899">
    <property type="component" value="Unassembled WGS sequence"/>
</dbReference>
<reference evidence="2 3" key="1">
    <citation type="journal article" date="2018" name="Plant J.">
        <title>Genome sequences of Chlorella sorokiniana UTEX 1602 and Micractinium conductrix SAG 241.80: implications to maltose excretion by a green alga.</title>
        <authorList>
            <person name="Arriola M.B."/>
            <person name="Velmurugan N."/>
            <person name="Zhang Y."/>
            <person name="Plunkett M.H."/>
            <person name="Hondzo H."/>
            <person name="Barney B.M."/>
        </authorList>
    </citation>
    <scope>NUCLEOTIDE SEQUENCE [LARGE SCALE GENOMIC DNA]</scope>
    <source>
        <strain evidence="3">UTEX 1602</strain>
    </source>
</reference>
<evidence type="ECO:0000256" key="1">
    <source>
        <dbReference type="SAM" id="MobiDB-lite"/>
    </source>
</evidence>